<organism evidence="3 4">
    <name type="scientific">Zingiber officinale</name>
    <name type="common">Ginger</name>
    <name type="synonym">Amomum zingiber</name>
    <dbReference type="NCBI Taxonomy" id="94328"/>
    <lineage>
        <taxon>Eukaryota</taxon>
        <taxon>Viridiplantae</taxon>
        <taxon>Streptophyta</taxon>
        <taxon>Embryophyta</taxon>
        <taxon>Tracheophyta</taxon>
        <taxon>Spermatophyta</taxon>
        <taxon>Magnoliopsida</taxon>
        <taxon>Liliopsida</taxon>
        <taxon>Zingiberales</taxon>
        <taxon>Zingiberaceae</taxon>
        <taxon>Zingiber</taxon>
    </lineage>
</organism>
<accession>A0A8J5M6D4</accession>
<dbReference type="Proteomes" id="UP000734854">
    <property type="component" value="Unassembled WGS sequence"/>
</dbReference>
<dbReference type="AlphaFoldDB" id="A0A8J5M6D4"/>
<feature type="domain" description="R13L1/DRL21-like LRR repeat region" evidence="2">
    <location>
        <begin position="66"/>
        <end position="154"/>
    </location>
</feature>
<keyword evidence="4" id="KW-1185">Reference proteome</keyword>
<dbReference type="Gene3D" id="3.80.10.10">
    <property type="entry name" value="Ribonuclease Inhibitor"/>
    <property type="match status" value="1"/>
</dbReference>
<dbReference type="PANTHER" id="PTHR47186:SF3">
    <property type="entry name" value="OS09G0267800 PROTEIN"/>
    <property type="match status" value="1"/>
</dbReference>
<evidence type="ECO:0000256" key="1">
    <source>
        <dbReference type="SAM" id="Coils"/>
    </source>
</evidence>
<evidence type="ECO:0000313" key="4">
    <source>
        <dbReference type="Proteomes" id="UP000734854"/>
    </source>
</evidence>
<dbReference type="EMBL" id="JACMSC010000001">
    <property type="protein sequence ID" value="KAG6535125.1"/>
    <property type="molecule type" value="Genomic_DNA"/>
</dbReference>
<sequence>MYNMQTLTLYGCDNLESLPHDMITLINLRKLNGLDKFIDKITKIGKLTSLQNLSVFKVLKDNGHKLVELNGLKQLRGGLCITNLENVENKDEANIASLNSKEDLDELELEWTSLQEFDSDVNLHISEQVLEGLQSHHNLQSLIIRGYNGARPPN</sequence>
<feature type="coiled-coil region" evidence="1">
    <location>
        <begin position="81"/>
        <end position="110"/>
    </location>
</feature>
<dbReference type="SUPFAM" id="SSF52058">
    <property type="entry name" value="L domain-like"/>
    <property type="match status" value="1"/>
</dbReference>
<reference evidence="3 4" key="1">
    <citation type="submission" date="2020-08" db="EMBL/GenBank/DDBJ databases">
        <title>Plant Genome Project.</title>
        <authorList>
            <person name="Zhang R.-G."/>
        </authorList>
    </citation>
    <scope>NUCLEOTIDE SEQUENCE [LARGE SCALE GENOMIC DNA]</scope>
    <source>
        <tissue evidence="3">Rhizome</tissue>
    </source>
</reference>
<keyword evidence="1" id="KW-0175">Coiled coil</keyword>
<evidence type="ECO:0000259" key="2">
    <source>
        <dbReference type="Pfam" id="PF25019"/>
    </source>
</evidence>
<proteinExistence type="predicted"/>
<dbReference type="InterPro" id="IPR032675">
    <property type="entry name" value="LRR_dom_sf"/>
</dbReference>
<name>A0A8J5M6D4_ZINOF</name>
<comment type="caution">
    <text evidence="3">The sequence shown here is derived from an EMBL/GenBank/DDBJ whole genome shotgun (WGS) entry which is preliminary data.</text>
</comment>
<gene>
    <name evidence="3" type="ORF">ZIOFF_000082</name>
</gene>
<dbReference type="PANTHER" id="PTHR47186">
    <property type="entry name" value="LEUCINE-RICH REPEAT-CONTAINING PROTEIN 57"/>
    <property type="match status" value="1"/>
</dbReference>
<dbReference type="Pfam" id="PF25019">
    <property type="entry name" value="LRR_R13L1-DRL21"/>
    <property type="match status" value="1"/>
</dbReference>
<evidence type="ECO:0000313" key="3">
    <source>
        <dbReference type="EMBL" id="KAG6535125.1"/>
    </source>
</evidence>
<protein>
    <recommendedName>
        <fullName evidence="2">R13L1/DRL21-like LRR repeat region domain-containing protein</fullName>
    </recommendedName>
</protein>
<dbReference type="InterPro" id="IPR056789">
    <property type="entry name" value="LRR_R13L1-DRL21"/>
</dbReference>